<accession>A0A0E9VB51</accession>
<sequence length="46" mass="5146">MALQNSSSCSSLSLLTLLAVNTFVLLARCTYYYNKHILTTFTTPFP</sequence>
<proteinExistence type="predicted"/>
<dbReference type="EMBL" id="GBXM01033341">
    <property type="protein sequence ID" value="JAH75236.1"/>
    <property type="molecule type" value="Transcribed_RNA"/>
</dbReference>
<organism evidence="1">
    <name type="scientific">Anguilla anguilla</name>
    <name type="common">European freshwater eel</name>
    <name type="synonym">Muraena anguilla</name>
    <dbReference type="NCBI Taxonomy" id="7936"/>
    <lineage>
        <taxon>Eukaryota</taxon>
        <taxon>Metazoa</taxon>
        <taxon>Chordata</taxon>
        <taxon>Craniata</taxon>
        <taxon>Vertebrata</taxon>
        <taxon>Euteleostomi</taxon>
        <taxon>Actinopterygii</taxon>
        <taxon>Neopterygii</taxon>
        <taxon>Teleostei</taxon>
        <taxon>Anguilliformes</taxon>
        <taxon>Anguillidae</taxon>
        <taxon>Anguilla</taxon>
    </lineage>
</organism>
<protein>
    <submittedName>
        <fullName evidence="1">Uncharacterized protein</fullName>
    </submittedName>
</protein>
<name>A0A0E9VB51_ANGAN</name>
<reference evidence="1" key="1">
    <citation type="submission" date="2014-11" db="EMBL/GenBank/DDBJ databases">
        <authorList>
            <person name="Amaro Gonzalez C."/>
        </authorList>
    </citation>
    <scope>NUCLEOTIDE SEQUENCE</scope>
</reference>
<evidence type="ECO:0000313" key="1">
    <source>
        <dbReference type="EMBL" id="JAH75236.1"/>
    </source>
</evidence>
<dbReference type="AlphaFoldDB" id="A0A0E9VB51"/>
<reference evidence="1" key="2">
    <citation type="journal article" date="2015" name="Fish Shellfish Immunol.">
        <title>Early steps in the European eel (Anguilla anguilla)-Vibrio vulnificus interaction in the gills: Role of the RtxA13 toxin.</title>
        <authorList>
            <person name="Callol A."/>
            <person name="Pajuelo D."/>
            <person name="Ebbesson L."/>
            <person name="Teles M."/>
            <person name="MacKenzie S."/>
            <person name="Amaro C."/>
        </authorList>
    </citation>
    <scope>NUCLEOTIDE SEQUENCE</scope>
</reference>